<protein>
    <recommendedName>
        <fullName evidence="3">SLH domain-containing protein</fullName>
    </recommendedName>
</protein>
<dbReference type="PROSITE" id="PS51272">
    <property type="entry name" value="SLH"/>
    <property type="match status" value="3"/>
</dbReference>
<evidence type="ECO:0000256" key="1">
    <source>
        <dbReference type="ARBA" id="ARBA00022729"/>
    </source>
</evidence>
<dbReference type="InterPro" id="IPR001119">
    <property type="entry name" value="SLH_dom"/>
</dbReference>
<dbReference type="Proteomes" id="UP000681162">
    <property type="component" value="Unassembled WGS sequence"/>
</dbReference>
<feature type="domain" description="SLH" evidence="3">
    <location>
        <begin position="1217"/>
        <end position="1280"/>
    </location>
</feature>
<dbReference type="PANTHER" id="PTHR43308">
    <property type="entry name" value="OUTER MEMBRANE PROTEIN ALPHA-RELATED"/>
    <property type="match status" value="1"/>
</dbReference>
<dbReference type="Pfam" id="PF13753">
    <property type="entry name" value="SWM_repeat"/>
    <property type="match status" value="4"/>
</dbReference>
<evidence type="ECO:0000313" key="5">
    <source>
        <dbReference type="Proteomes" id="UP000681162"/>
    </source>
</evidence>
<sequence length="1346" mass="140952">MNKMTRMKSSRGKVSLLLAVCLLMNLLVGVGGASAAPADLIESTSPADGTKGVSLDTKEIVLKFKSEVMIAGGTVRIMDGSDLFYEVPLTPPDLVKIPLKELAIPLGKPLDSGKLYHVSVSEGTFVDNADPSLLSAAFEFSFTSLSDPNSRPPVKAEENPFLPASGAIVDLAGTSTTFSLTFDKPILAGTGSVTVKSASSNATVFSAAATSAMIADRTASWTVTGLARGERYYVLVDQGAFVDSDGQAFAGISSAQEWFVNVRGNAVAWSSTQPADRATGVGIKETLKLNFSRPVYPDRGVITLSLNANGKKVRDISVTSADVKGGGTSNITITLPALSYSTAYRVDIPVGAFKDTDGNSTEARNWTFTTGSSSASGTFRISSVFPTNNSSGISLTTSIYATFSNPITIEDASKVTLRKQGMTTAIPASLTASGARLNIVPSSALQEGSTYYIDIAAGAVKATATGTLNTALNGASSWAFQTVSIDKTPPVLQTATMEGNRTIRLTYDEALDSTVTPLTSSFTVTVNGETRRLSSIYISGNSAYVVLETGVAVGQNIRVSYSQGSLRPIRDLAGNLAGGISSKDVTNGIDSVMPKPKDGYVSGSILTLYFSDSMKSVSTYAYEQFTVTADGYSKGIDRISQSGSTVTLYLSSSVGNGEVVRVSYSPGSYPLQDLRGQNIAGFADYYVRNSYDTVPPKLTSVEGSGTSIILTYDEALRTTSVPMKSQFSVLVNNAPIYVTKVEISGDRVLLTLASSFTKDQNVTISYVSGPGGIADLNGNLAGYIDLQPINYAVVIEGIRSAVVRGDTLTITYSSPLRSVSTFPASQFYVTVDKTSRSVQSASVSGDTVTLKLASAVAASQAVEVSYMTGSVLLYDTSGNAMKSFSGLAVTNLTSGASTGTSTGTTTTQPSYLTLMNGTTFGINGSYVLDQSAATKTADNSRYGKSVNRYTLATDQVKGALDFLTNSTNSASGDNTLVFEVPNTEKAGSVAIPLGPLKDVFTSGKTASIGVKFGDNMYVQQIKDISFSGISSITGNSTLDGVYLLVRLENVPRDSVPSLPSSGTATVSAVNDPLEVFVGASTSGGLLYDTSHKGKIYIREAGESSSVSGMLLKYNTANRKVNYILSGMKNSGTGVVFSGSVSGNSIVGPALGYGYFEDTSRHWAKDDILDLAGKMVIESTGGGTSYKFEPNRKITRAEFATFIAKGLGLSADNAGSSGTLSFPDVSSSDPSAEYIRAATAAGIINGYTDGTFKPNNNITREQMALMMVRAMEYTGYKTNTGGGASTTLSRFKDAAKIQSKDTVAKAVNEGVIQGVNVGTGFQFQPAGNASRAEAAVMLKRVLDKLTQ</sequence>
<gene>
    <name evidence="4" type="ORF">J41TS12_00830</name>
</gene>
<feature type="chain" id="PRO_5037548426" description="SLH domain-containing protein" evidence="2">
    <location>
        <begin position="36"/>
        <end position="1346"/>
    </location>
</feature>
<dbReference type="EMBL" id="BORR01000001">
    <property type="protein sequence ID" value="GIO35222.1"/>
    <property type="molecule type" value="Genomic_DNA"/>
</dbReference>
<dbReference type="InterPro" id="IPR032812">
    <property type="entry name" value="SbsA_Ig"/>
</dbReference>
<feature type="signal peptide" evidence="2">
    <location>
        <begin position="1"/>
        <end position="35"/>
    </location>
</feature>
<keyword evidence="5" id="KW-1185">Reference proteome</keyword>
<dbReference type="NCBIfam" id="TIGR02059">
    <property type="entry name" value="swm_rep_I"/>
    <property type="match status" value="4"/>
</dbReference>
<proteinExistence type="predicted"/>
<organism evidence="4 5">
    <name type="scientific">Paenibacillus antibioticophila</name>
    <dbReference type="NCBI Taxonomy" id="1274374"/>
    <lineage>
        <taxon>Bacteria</taxon>
        <taxon>Bacillati</taxon>
        <taxon>Bacillota</taxon>
        <taxon>Bacilli</taxon>
        <taxon>Bacillales</taxon>
        <taxon>Paenibacillaceae</taxon>
        <taxon>Paenibacillus</taxon>
    </lineage>
</organism>
<dbReference type="InterPro" id="IPR051465">
    <property type="entry name" value="Cell_Envelope_Struct_Comp"/>
</dbReference>
<dbReference type="Pfam" id="PF13205">
    <property type="entry name" value="Big_5"/>
    <property type="match status" value="3"/>
</dbReference>
<feature type="domain" description="SLH" evidence="3">
    <location>
        <begin position="1285"/>
        <end position="1346"/>
    </location>
</feature>
<evidence type="ECO:0000313" key="4">
    <source>
        <dbReference type="EMBL" id="GIO35222.1"/>
    </source>
</evidence>
<name>A0A919XLJ7_9BACL</name>
<dbReference type="InterPro" id="IPR011801">
    <property type="entry name" value="Swm_rep_I_cyn"/>
</dbReference>
<accession>A0A919XLJ7</accession>
<dbReference type="RefSeq" id="WP_249412809.1">
    <property type="nucleotide sequence ID" value="NZ_BORR01000001.1"/>
</dbReference>
<reference evidence="4 5" key="1">
    <citation type="submission" date="2021-03" db="EMBL/GenBank/DDBJ databases">
        <title>Antimicrobial resistance genes in bacteria isolated from Japanese honey, and their potential for conferring macrolide and lincosamide resistance in the American foulbrood pathogen Paenibacillus larvae.</title>
        <authorList>
            <person name="Okamoto M."/>
            <person name="Kumagai M."/>
            <person name="Kanamori H."/>
            <person name="Takamatsu D."/>
        </authorList>
    </citation>
    <scope>NUCLEOTIDE SEQUENCE [LARGE SCALE GENOMIC DNA]</scope>
    <source>
        <strain evidence="4 5">J41TS12</strain>
    </source>
</reference>
<keyword evidence="1 2" id="KW-0732">Signal</keyword>
<evidence type="ECO:0000259" key="3">
    <source>
        <dbReference type="PROSITE" id="PS51272"/>
    </source>
</evidence>
<feature type="domain" description="SLH" evidence="3">
    <location>
        <begin position="1150"/>
        <end position="1216"/>
    </location>
</feature>
<evidence type="ECO:0000256" key="2">
    <source>
        <dbReference type="SAM" id="SignalP"/>
    </source>
</evidence>
<dbReference type="Gene3D" id="2.60.40.1220">
    <property type="match status" value="2"/>
</dbReference>
<dbReference type="InterPro" id="IPR028059">
    <property type="entry name" value="SWM_rpt"/>
</dbReference>
<dbReference type="Pfam" id="PF00395">
    <property type="entry name" value="SLH"/>
    <property type="match status" value="3"/>
</dbReference>
<comment type="caution">
    <text evidence="4">The sequence shown here is derived from an EMBL/GenBank/DDBJ whole genome shotgun (WGS) entry which is preliminary data.</text>
</comment>
<dbReference type="InterPro" id="IPR014755">
    <property type="entry name" value="Cu-Rt/internalin_Ig-like"/>
</dbReference>
<dbReference type="PANTHER" id="PTHR43308:SF5">
    <property type="entry name" value="S-LAYER PROTEIN _ PEPTIDOGLYCAN ENDO-BETA-N-ACETYLGLUCOSAMINIDASE"/>
    <property type="match status" value="1"/>
</dbReference>